<feature type="compositionally biased region" description="Polar residues" evidence="1">
    <location>
        <begin position="258"/>
        <end position="273"/>
    </location>
</feature>
<feature type="compositionally biased region" description="Polar residues" evidence="1">
    <location>
        <begin position="238"/>
        <end position="250"/>
    </location>
</feature>
<feature type="compositionally biased region" description="Basic and acidic residues" evidence="1">
    <location>
        <begin position="67"/>
        <end position="86"/>
    </location>
</feature>
<evidence type="ECO:0000313" key="3">
    <source>
        <dbReference type="Proteomes" id="UP000252519"/>
    </source>
</evidence>
<accession>A0A368FV42</accession>
<dbReference type="AlphaFoldDB" id="A0A368FV42"/>
<reference evidence="2 3" key="1">
    <citation type="submission" date="2014-10" db="EMBL/GenBank/DDBJ databases">
        <title>Draft genome of the hookworm Ancylostoma caninum.</title>
        <authorList>
            <person name="Mitreva M."/>
        </authorList>
    </citation>
    <scope>NUCLEOTIDE SEQUENCE [LARGE SCALE GENOMIC DNA]</scope>
    <source>
        <strain evidence="2 3">Baltimore</strain>
    </source>
</reference>
<evidence type="ECO:0000313" key="2">
    <source>
        <dbReference type="EMBL" id="RCN36066.1"/>
    </source>
</evidence>
<gene>
    <name evidence="2" type="ORF">ANCCAN_18055</name>
</gene>
<comment type="caution">
    <text evidence="2">The sequence shown here is derived from an EMBL/GenBank/DDBJ whole genome shotgun (WGS) entry which is preliminary data.</text>
</comment>
<feature type="compositionally biased region" description="Basic and acidic residues" evidence="1">
    <location>
        <begin position="161"/>
        <end position="175"/>
    </location>
</feature>
<protein>
    <submittedName>
        <fullName evidence="2">Uncharacterized protein</fullName>
    </submittedName>
</protein>
<evidence type="ECO:0000256" key="1">
    <source>
        <dbReference type="SAM" id="MobiDB-lite"/>
    </source>
</evidence>
<proteinExistence type="predicted"/>
<feature type="compositionally biased region" description="Basic and acidic residues" evidence="1">
    <location>
        <begin position="183"/>
        <end position="200"/>
    </location>
</feature>
<dbReference type="Proteomes" id="UP000252519">
    <property type="component" value="Unassembled WGS sequence"/>
</dbReference>
<feature type="region of interest" description="Disordered" evidence="1">
    <location>
        <begin position="65"/>
        <end position="292"/>
    </location>
</feature>
<feature type="compositionally biased region" description="Basic and acidic residues" evidence="1">
    <location>
        <begin position="104"/>
        <end position="114"/>
    </location>
</feature>
<dbReference type="EMBL" id="JOJR01000594">
    <property type="protein sequence ID" value="RCN36066.1"/>
    <property type="molecule type" value="Genomic_DNA"/>
</dbReference>
<dbReference type="OrthoDB" id="5870528at2759"/>
<sequence length="292" mass="32657">MKPDANDSALIEAYNSIPDFHLFQYKGQYDENKPKKAPKPKGFHVQWSLQKSGIIDDDEASTTMKLRKYESEPKSDLHEPLIRLESVDETAELPPAKVGHQKRGQSESPRKDRTTNTQSVQKAVTPEVGRLSHGYNSFDQPTTSKTSTSSISKAPAPIASRAERHSSKDGHRRESSSTSPLRKLSDKSRELDHRLKRESEPNAGAVSKRRTSSSPRASLKMHKSVDSEDASPMAIESQGKSESPRRTSLGNERRRESTSSNHRAPHNPSQQQATERRDIPHIKRVSISATHL</sequence>
<name>A0A368FV42_ANCCA</name>
<organism evidence="2 3">
    <name type="scientific">Ancylostoma caninum</name>
    <name type="common">Dog hookworm</name>
    <dbReference type="NCBI Taxonomy" id="29170"/>
    <lineage>
        <taxon>Eukaryota</taxon>
        <taxon>Metazoa</taxon>
        <taxon>Ecdysozoa</taxon>
        <taxon>Nematoda</taxon>
        <taxon>Chromadorea</taxon>
        <taxon>Rhabditida</taxon>
        <taxon>Rhabditina</taxon>
        <taxon>Rhabditomorpha</taxon>
        <taxon>Strongyloidea</taxon>
        <taxon>Ancylostomatidae</taxon>
        <taxon>Ancylostomatinae</taxon>
        <taxon>Ancylostoma</taxon>
    </lineage>
</organism>
<keyword evidence="3" id="KW-1185">Reference proteome</keyword>
<feature type="compositionally biased region" description="Low complexity" evidence="1">
    <location>
        <begin position="141"/>
        <end position="160"/>
    </location>
</feature>